<dbReference type="InterPro" id="IPR044861">
    <property type="entry name" value="IPNS-like_FE2OG_OXY"/>
</dbReference>
<reference evidence="4" key="1">
    <citation type="journal article" date="2018" name="Nat. Microbiol.">
        <title>Leveraging single-cell genomics to expand the fungal tree of life.</title>
        <authorList>
            <person name="Ahrendt S.R."/>
            <person name="Quandt C.A."/>
            <person name="Ciobanu D."/>
            <person name="Clum A."/>
            <person name="Salamov A."/>
            <person name="Andreopoulos B."/>
            <person name="Cheng J.F."/>
            <person name="Woyke T."/>
            <person name="Pelin A."/>
            <person name="Henrissat B."/>
            <person name="Reynolds N.K."/>
            <person name="Benny G.L."/>
            <person name="Smith M.E."/>
            <person name="James T.Y."/>
            <person name="Grigoriev I.V."/>
        </authorList>
    </citation>
    <scope>NUCLEOTIDE SEQUENCE [LARGE SCALE GENOMIC DNA]</scope>
    <source>
        <strain evidence="4">RSA 1356</strain>
    </source>
</reference>
<accession>A0A4P9XPA2</accession>
<evidence type="ECO:0000313" key="3">
    <source>
        <dbReference type="EMBL" id="RKP07824.1"/>
    </source>
</evidence>
<keyword evidence="1" id="KW-0408">Iron</keyword>
<dbReference type="AlphaFoldDB" id="A0A4P9XPA2"/>
<keyword evidence="1" id="KW-0560">Oxidoreductase</keyword>
<dbReference type="InterPro" id="IPR027443">
    <property type="entry name" value="IPNS-like_sf"/>
</dbReference>
<proteinExistence type="inferred from homology"/>
<dbReference type="EMBL" id="KZ992668">
    <property type="protein sequence ID" value="RKP07824.1"/>
    <property type="molecule type" value="Genomic_DNA"/>
</dbReference>
<dbReference type="STRING" id="78915.A0A4P9XPA2"/>
<dbReference type="GO" id="GO:0016491">
    <property type="term" value="F:oxidoreductase activity"/>
    <property type="evidence" value="ECO:0007669"/>
    <property type="project" value="UniProtKB-KW"/>
</dbReference>
<keyword evidence="1" id="KW-0479">Metal-binding</keyword>
<keyword evidence="4" id="KW-1185">Reference proteome</keyword>
<evidence type="ECO:0000256" key="1">
    <source>
        <dbReference type="RuleBase" id="RU003682"/>
    </source>
</evidence>
<protein>
    <recommendedName>
        <fullName evidence="2">Fe2OG dioxygenase domain-containing protein</fullName>
    </recommendedName>
</protein>
<dbReference type="PANTHER" id="PTHR47990">
    <property type="entry name" value="2-OXOGLUTARATE (2OG) AND FE(II)-DEPENDENT OXYGENASE SUPERFAMILY PROTEIN-RELATED"/>
    <property type="match status" value="1"/>
</dbReference>
<dbReference type="PROSITE" id="PS51471">
    <property type="entry name" value="FE2OG_OXY"/>
    <property type="match status" value="1"/>
</dbReference>
<evidence type="ECO:0000259" key="2">
    <source>
        <dbReference type="PROSITE" id="PS51471"/>
    </source>
</evidence>
<dbReference type="InterPro" id="IPR050231">
    <property type="entry name" value="Iron_ascorbate_oxido_reductase"/>
</dbReference>
<dbReference type="InterPro" id="IPR026992">
    <property type="entry name" value="DIOX_N"/>
</dbReference>
<comment type="similarity">
    <text evidence="1">Belongs to the iron/ascorbate-dependent oxidoreductase family.</text>
</comment>
<dbReference type="Gene3D" id="2.60.120.330">
    <property type="entry name" value="B-lactam Antibiotic, Isopenicillin N Synthase, Chain"/>
    <property type="match status" value="1"/>
</dbReference>
<sequence>MTVISLPIIDLHTYLGAKTSLKQKGETERAIDEACRHFGTFYLVNHGVPQELCDKVLACGHQFFRLPLERKCRHKVASMMRGYSHASNAFVKGHEVRFEYIAFRPPVNCYSNGMAPDMDSTRPEARLPTYPDALGEQNSWPNDEFRVVADQYLHYMQQLNSRLTDAIATSLGVGDLSRARMQDTVLSLTFNGYQALTEEEAEKGGINLPAHTDTGCITFLNQDSEAVSLHIQNRNGEWRGVRPVPGAFVVNIGSAFKQWTGGQYVDTVHRVVHRSAKPRVAVGVFVGPPFDAIVEPLPEFAAVDTSLTRSPPRTYGQFLLEQMGEYFASQER</sequence>
<dbReference type="SUPFAM" id="SSF51197">
    <property type="entry name" value="Clavaminate synthase-like"/>
    <property type="match status" value="1"/>
</dbReference>
<dbReference type="InterPro" id="IPR005123">
    <property type="entry name" value="Oxoglu/Fe-dep_dioxygenase_dom"/>
</dbReference>
<dbReference type="PRINTS" id="PR00682">
    <property type="entry name" value="IPNSYNTHASE"/>
</dbReference>
<evidence type="ECO:0000313" key="4">
    <source>
        <dbReference type="Proteomes" id="UP000271241"/>
    </source>
</evidence>
<feature type="domain" description="Fe2OG dioxygenase" evidence="2">
    <location>
        <begin position="184"/>
        <end position="288"/>
    </location>
</feature>
<dbReference type="GO" id="GO:0046872">
    <property type="term" value="F:metal ion binding"/>
    <property type="evidence" value="ECO:0007669"/>
    <property type="project" value="UniProtKB-KW"/>
</dbReference>
<gene>
    <name evidence="3" type="ORF">THASP1DRAFT_16514</name>
</gene>
<dbReference type="Pfam" id="PF03171">
    <property type="entry name" value="2OG-FeII_Oxy"/>
    <property type="match status" value="1"/>
</dbReference>
<dbReference type="Proteomes" id="UP000271241">
    <property type="component" value="Unassembled WGS sequence"/>
</dbReference>
<organism evidence="3 4">
    <name type="scientific">Thamnocephalis sphaerospora</name>
    <dbReference type="NCBI Taxonomy" id="78915"/>
    <lineage>
        <taxon>Eukaryota</taxon>
        <taxon>Fungi</taxon>
        <taxon>Fungi incertae sedis</taxon>
        <taxon>Zoopagomycota</taxon>
        <taxon>Zoopagomycotina</taxon>
        <taxon>Zoopagomycetes</taxon>
        <taxon>Zoopagales</taxon>
        <taxon>Sigmoideomycetaceae</taxon>
        <taxon>Thamnocephalis</taxon>
    </lineage>
</organism>
<dbReference type="OrthoDB" id="288590at2759"/>
<dbReference type="Pfam" id="PF14226">
    <property type="entry name" value="DIOX_N"/>
    <property type="match status" value="1"/>
</dbReference>
<name>A0A4P9XPA2_9FUNG</name>